<feature type="non-terminal residue" evidence="2">
    <location>
        <position position="1"/>
    </location>
</feature>
<keyword evidence="3" id="KW-1185">Reference proteome</keyword>
<gene>
    <name evidence="2" type="primary">ZC3H18</name>
    <name evidence="2" type="ORF">L345_11593</name>
</gene>
<feature type="region of interest" description="Disordered" evidence="1">
    <location>
        <begin position="36"/>
        <end position="153"/>
    </location>
</feature>
<comment type="caution">
    <text evidence="2">The sequence shown here is derived from an EMBL/GenBank/DDBJ whole genome shotgun (WGS) entry which is preliminary data.</text>
</comment>
<dbReference type="Proteomes" id="UP000018936">
    <property type="component" value="Unassembled WGS sequence"/>
</dbReference>
<accession>V8NK55</accession>
<proteinExistence type="predicted"/>
<feature type="compositionally biased region" description="Basic residues" evidence="1">
    <location>
        <begin position="49"/>
        <end position="60"/>
    </location>
</feature>
<evidence type="ECO:0000256" key="1">
    <source>
        <dbReference type="SAM" id="MobiDB-lite"/>
    </source>
</evidence>
<evidence type="ECO:0000313" key="2">
    <source>
        <dbReference type="EMBL" id="ETE62649.1"/>
    </source>
</evidence>
<name>V8NK55_OPHHA</name>
<sequence length="381" mass="43230">MTLLGGRRSRKKKPSNFWLAFDPIPCPRQEAFVLFFSPTSSLGIPTDRGKRREGKRKRGRGREEEVKREERGGKGKRKERGEREGRGRERGRERRREGKGREGKREGKKEEGKEEGKGRKRKERQKGREIKEEGKEEGKGRKVSPAPLISPDEPGYKLYNHLWRPLGVYAGGFQRWKEPGASVYLYTMVDPTKKRTPFQVKFTDGVQTTYLISFTNEFVLEADGFDPDQLKADSAFHPSEGQEADSVNRLASAMKRYITHQAFLSSSISQSLPKSLFIASMTLSIHLLLCYPLLLFPSVFQTSGSSPRSINPCSIQDARWGLSCSCEEKGSAACQPAIHMPVPTCNEEHQVGSRGRDLLPIRPVLLIFNHVNRREGKVREN</sequence>
<feature type="compositionally biased region" description="Basic and acidic residues" evidence="1">
    <location>
        <begin position="126"/>
        <end position="140"/>
    </location>
</feature>
<dbReference type="EMBL" id="AZIM01003131">
    <property type="protein sequence ID" value="ETE62649.1"/>
    <property type="molecule type" value="Genomic_DNA"/>
</dbReference>
<dbReference type="AlphaFoldDB" id="V8NK55"/>
<feature type="compositionally biased region" description="Basic and acidic residues" evidence="1">
    <location>
        <begin position="61"/>
        <end position="117"/>
    </location>
</feature>
<protein>
    <submittedName>
        <fullName evidence="2">Zinc finger CCCH domain-containing protein 18</fullName>
    </submittedName>
</protein>
<organism evidence="2 3">
    <name type="scientific">Ophiophagus hannah</name>
    <name type="common">King cobra</name>
    <name type="synonym">Naja hannah</name>
    <dbReference type="NCBI Taxonomy" id="8665"/>
    <lineage>
        <taxon>Eukaryota</taxon>
        <taxon>Metazoa</taxon>
        <taxon>Chordata</taxon>
        <taxon>Craniata</taxon>
        <taxon>Vertebrata</taxon>
        <taxon>Euteleostomi</taxon>
        <taxon>Lepidosauria</taxon>
        <taxon>Squamata</taxon>
        <taxon>Bifurcata</taxon>
        <taxon>Unidentata</taxon>
        <taxon>Episquamata</taxon>
        <taxon>Toxicofera</taxon>
        <taxon>Serpentes</taxon>
        <taxon>Colubroidea</taxon>
        <taxon>Elapidae</taxon>
        <taxon>Elapinae</taxon>
        <taxon>Ophiophagus</taxon>
    </lineage>
</organism>
<evidence type="ECO:0000313" key="3">
    <source>
        <dbReference type="Proteomes" id="UP000018936"/>
    </source>
</evidence>
<reference evidence="2 3" key="1">
    <citation type="journal article" date="2013" name="Proc. Natl. Acad. Sci. U.S.A.">
        <title>The king cobra genome reveals dynamic gene evolution and adaptation in the snake venom system.</title>
        <authorList>
            <person name="Vonk F.J."/>
            <person name="Casewell N.R."/>
            <person name="Henkel C.V."/>
            <person name="Heimberg A.M."/>
            <person name="Jansen H.J."/>
            <person name="McCleary R.J."/>
            <person name="Kerkkamp H.M."/>
            <person name="Vos R.A."/>
            <person name="Guerreiro I."/>
            <person name="Calvete J.J."/>
            <person name="Wuster W."/>
            <person name="Woods A.E."/>
            <person name="Logan J.M."/>
            <person name="Harrison R.A."/>
            <person name="Castoe T.A."/>
            <person name="de Koning A.P."/>
            <person name="Pollock D.D."/>
            <person name="Yandell M."/>
            <person name="Calderon D."/>
            <person name="Renjifo C."/>
            <person name="Currier R.B."/>
            <person name="Salgado D."/>
            <person name="Pla D."/>
            <person name="Sanz L."/>
            <person name="Hyder A.S."/>
            <person name="Ribeiro J.M."/>
            <person name="Arntzen J.W."/>
            <person name="van den Thillart G.E."/>
            <person name="Boetzer M."/>
            <person name="Pirovano W."/>
            <person name="Dirks R.P."/>
            <person name="Spaink H.P."/>
            <person name="Duboule D."/>
            <person name="McGlinn E."/>
            <person name="Kini R.M."/>
            <person name="Richardson M.K."/>
        </authorList>
    </citation>
    <scope>NUCLEOTIDE SEQUENCE</scope>
    <source>
        <tissue evidence="2">Blood</tissue>
    </source>
</reference>